<comment type="caution">
    <text evidence="1">The sequence shown here is derived from an EMBL/GenBank/DDBJ whole genome shotgun (WGS) entry which is preliminary data.</text>
</comment>
<dbReference type="Proteomes" id="UP000632222">
    <property type="component" value="Unassembled WGS sequence"/>
</dbReference>
<name>A0ABQ2CWH5_9DEIO</name>
<sequence length="255" mass="28894">MQVPTISVPTISLPPFQMPAIQGTLRRRILANYLVEPQVMQRYLPPPFQLKLHQGFAVAGLCLIRLEHVRPRGIPEFIGLSSENAAHRVAVTFQENGVQKEGVFIWRRDTNSQVHEWLGGHLFPGDYQHATFEVQDQDPSIALNILSQDQQVKIFLKGQVQTHLPETSVFADLQTSSAFFEAGSVGYSPDRQGQKLDAMELKTRGWEVHPLGIEHIRSSFFDNQDLFPAGSIRFDHALIMRDLEHEWHGAGELRV</sequence>
<evidence type="ECO:0008006" key="3">
    <source>
        <dbReference type="Google" id="ProtNLM"/>
    </source>
</evidence>
<protein>
    <recommendedName>
        <fullName evidence="3">DUF2071 domain-containing protein</fullName>
    </recommendedName>
</protein>
<evidence type="ECO:0000313" key="2">
    <source>
        <dbReference type="Proteomes" id="UP000632222"/>
    </source>
</evidence>
<keyword evidence="2" id="KW-1185">Reference proteome</keyword>
<proteinExistence type="predicted"/>
<dbReference type="RefSeq" id="WP_189001408.1">
    <property type="nucleotide sequence ID" value="NZ_BMOD01000003.1"/>
</dbReference>
<dbReference type="InterPro" id="IPR018644">
    <property type="entry name" value="DUF2071"/>
</dbReference>
<organism evidence="1 2">
    <name type="scientific">Deinococcus roseus</name>
    <dbReference type="NCBI Taxonomy" id="392414"/>
    <lineage>
        <taxon>Bacteria</taxon>
        <taxon>Thermotogati</taxon>
        <taxon>Deinococcota</taxon>
        <taxon>Deinococci</taxon>
        <taxon>Deinococcales</taxon>
        <taxon>Deinococcaceae</taxon>
        <taxon>Deinococcus</taxon>
    </lineage>
</organism>
<evidence type="ECO:0000313" key="1">
    <source>
        <dbReference type="EMBL" id="GGJ27649.1"/>
    </source>
</evidence>
<dbReference type="Pfam" id="PF09844">
    <property type="entry name" value="DUF2071"/>
    <property type="match status" value="1"/>
</dbReference>
<dbReference type="EMBL" id="BMOD01000003">
    <property type="protein sequence ID" value="GGJ27649.1"/>
    <property type="molecule type" value="Genomic_DNA"/>
</dbReference>
<gene>
    <name evidence="1" type="ORF">GCM10008938_12180</name>
</gene>
<accession>A0ABQ2CWH5</accession>
<reference evidence="2" key="1">
    <citation type="journal article" date="2019" name="Int. J. Syst. Evol. Microbiol.">
        <title>The Global Catalogue of Microorganisms (GCM) 10K type strain sequencing project: providing services to taxonomists for standard genome sequencing and annotation.</title>
        <authorList>
            <consortium name="The Broad Institute Genomics Platform"/>
            <consortium name="The Broad Institute Genome Sequencing Center for Infectious Disease"/>
            <person name="Wu L."/>
            <person name="Ma J."/>
        </authorList>
    </citation>
    <scope>NUCLEOTIDE SEQUENCE [LARGE SCALE GENOMIC DNA]</scope>
    <source>
        <strain evidence="2">JCM 14370</strain>
    </source>
</reference>